<dbReference type="GO" id="GO:0106312">
    <property type="term" value="F:methylenetetrahydrofolate reductase (NADH) activity"/>
    <property type="evidence" value="ECO:0007669"/>
    <property type="project" value="UniProtKB-EC"/>
</dbReference>
<gene>
    <name evidence="13" type="primary">metF</name>
    <name evidence="13" type="ORF">LHA35_17340</name>
</gene>
<protein>
    <recommendedName>
        <fullName evidence="12">Methylenetetrahydrofolate reductase</fullName>
        <ecNumber evidence="12">1.5.1.54</ecNumber>
    </recommendedName>
</protein>
<evidence type="ECO:0000256" key="7">
    <source>
        <dbReference type="ARBA" id="ARBA00023002"/>
    </source>
</evidence>
<dbReference type="InterPro" id="IPR029041">
    <property type="entry name" value="FAD-linked_oxidoreductase-like"/>
</dbReference>
<evidence type="ECO:0000256" key="9">
    <source>
        <dbReference type="ARBA" id="ARBA00023167"/>
    </source>
</evidence>
<dbReference type="PANTHER" id="PTHR45754">
    <property type="entry name" value="METHYLENETETRAHYDROFOLATE REDUCTASE"/>
    <property type="match status" value="1"/>
</dbReference>
<dbReference type="GO" id="GO:0009086">
    <property type="term" value="P:methionine biosynthetic process"/>
    <property type="evidence" value="ECO:0007669"/>
    <property type="project" value="UniProtKB-KW"/>
</dbReference>
<dbReference type="Pfam" id="PF02219">
    <property type="entry name" value="MTHFR"/>
    <property type="match status" value="1"/>
</dbReference>
<comment type="pathway">
    <text evidence="10">Amino-acid biosynthesis; L-methionine biosynthesis via de novo pathway.</text>
</comment>
<evidence type="ECO:0000256" key="11">
    <source>
        <dbReference type="ARBA" id="ARBA00048628"/>
    </source>
</evidence>
<evidence type="ECO:0000256" key="12">
    <source>
        <dbReference type="RuleBase" id="RU003862"/>
    </source>
</evidence>
<comment type="cofactor">
    <cofactor evidence="1 12">
        <name>FAD</name>
        <dbReference type="ChEBI" id="CHEBI:57692"/>
    </cofactor>
</comment>
<evidence type="ECO:0000256" key="5">
    <source>
        <dbReference type="ARBA" id="ARBA00022630"/>
    </source>
</evidence>
<keyword evidence="8" id="KW-0520">NAD</keyword>
<keyword evidence="14" id="KW-1185">Reference proteome</keyword>
<dbReference type="Proteomes" id="UP001139311">
    <property type="component" value="Unassembled WGS sequence"/>
</dbReference>
<dbReference type="RefSeq" id="WP_226610296.1">
    <property type="nucleotide sequence ID" value="NZ_JAJAQI010000027.1"/>
</dbReference>
<dbReference type="EC" id="1.5.1.54" evidence="12"/>
<evidence type="ECO:0000256" key="4">
    <source>
        <dbReference type="ARBA" id="ARBA00022605"/>
    </source>
</evidence>
<dbReference type="NCBIfam" id="TIGR00676">
    <property type="entry name" value="fadh2"/>
    <property type="match status" value="1"/>
</dbReference>
<sequence length="321" mass="34779">MPDAAQHSLSGSAPGTLQRWLTGPRFGGLPPLAELPPPALSFEFFPPKTDALEAQLWSCIRRLEPLAPRFVSVTYGAGGSTQARTHATVARLVKETSLTPAAHLTCVAASRREVDDVARAYWEAGVRHIVALRGDPPAGVERYEPHPEGYAYAADLVEGLSRIAPFEISVAAYPETHPSALSTDHDLDNLKRKIDAGATRAITQYFFDTDIYLRFLDRCLAAGITVPIVPGIMPVSNFTQMKKFSAMCGAGVPDWMGRLFEGLEDDAETRRMVAAVVAAEQVRLLQANGVDEFHFYTLNRPDLVFAIAHILGARPAGTAAA</sequence>
<evidence type="ECO:0000256" key="3">
    <source>
        <dbReference type="ARBA" id="ARBA00006743"/>
    </source>
</evidence>
<reference evidence="13" key="1">
    <citation type="submission" date="2021-10" db="EMBL/GenBank/DDBJ databases">
        <title>Roseicella aerolatum sp. nov., isolated from aerosols of e-waste dismantling site.</title>
        <authorList>
            <person name="Qin T."/>
        </authorList>
    </citation>
    <scope>NUCLEOTIDE SEQUENCE</scope>
    <source>
        <strain evidence="13">GB24</strain>
    </source>
</reference>
<name>A0A9X1IFD3_9PROT</name>
<dbReference type="EMBL" id="JAJAQI010000027">
    <property type="protein sequence ID" value="MCB4823497.1"/>
    <property type="molecule type" value="Genomic_DNA"/>
</dbReference>
<keyword evidence="6 12" id="KW-0274">FAD</keyword>
<dbReference type="InterPro" id="IPR003171">
    <property type="entry name" value="Mehydrof_redctse-like"/>
</dbReference>
<accession>A0A9X1IFD3</accession>
<evidence type="ECO:0000313" key="13">
    <source>
        <dbReference type="EMBL" id="MCB4823497.1"/>
    </source>
</evidence>
<evidence type="ECO:0000256" key="1">
    <source>
        <dbReference type="ARBA" id="ARBA00001974"/>
    </source>
</evidence>
<dbReference type="Gene3D" id="3.20.20.220">
    <property type="match status" value="1"/>
</dbReference>
<keyword evidence="9" id="KW-0486">Methionine biosynthesis</keyword>
<dbReference type="GO" id="GO:0035999">
    <property type="term" value="P:tetrahydrofolate interconversion"/>
    <property type="evidence" value="ECO:0007669"/>
    <property type="project" value="TreeGrafter"/>
</dbReference>
<evidence type="ECO:0000313" key="14">
    <source>
        <dbReference type="Proteomes" id="UP001139311"/>
    </source>
</evidence>
<evidence type="ECO:0000256" key="6">
    <source>
        <dbReference type="ARBA" id="ARBA00022827"/>
    </source>
</evidence>
<comment type="similarity">
    <text evidence="3 12">Belongs to the methylenetetrahydrofolate reductase family.</text>
</comment>
<evidence type="ECO:0000256" key="2">
    <source>
        <dbReference type="ARBA" id="ARBA00004777"/>
    </source>
</evidence>
<dbReference type="CDD" id="cd00537">
    <property type="entry name" value="MTHFR"/>
    <property type="match status" value="1"/>
</dbReference>
<dbReference type="SUPFAM" id="SSF51730">
    <property type="entry name" value="FAD-linked oxidoreductase"/>
    <property type="match status" value="1"/>
</dbReference>
<comment type="caution">
    <text evidence="13">The sequence shown here is derived from an EMBL/GenBank/DDBJ whole genome shotgun (WGS) entry which is preliminary data.</text>
</comment>
<organism evidence="13 14">
    <name type="scientific">Roseicella aerolata</name>
    <dbReference type="NCBI Taxonomy" id="2883479"/>
    <lineage>
        <taxon>Bacteria</taxon>
        <taxon>Pseudomonadati</taxon>
        <taxon>Pseudomonadota</taxon>
        <taxon>Alphaproteobacteria</taxon>
        <taxon>Acetobacterales</taxon>
        <taxon>Roseomonadaceae</taxon>
        <taxon>Roseicella</taxon>
    </lineage>
</organism>
<dbReference type="PANTHER" id="PTHR45754:SF3">
    <property type="entry name" value="METHYLENETETRAHYDROFOLATE REDUCTASE (NADPH)"/>
    <property type="match status" value="1"/>
</dbReference>
<comment type="pathway">
    <text evidence="2 12">One-carbon metabolism; tetrahydrofolate interconversion.</text>
</comment>
<keyword evidence="5 12" id="KW-0285">Flavoprotein</keyword>
<keyword evidence="4" id="KW-0028">Amino-acid biosynthesis</keyword>
<evidence type="ECO:0000256" key="8">
    <source>
        <dbReference type="ARBA" id="ARBA00023027"/>
    </source>
</evidence>
<proteinExistence type="inferred from homology"/>
<dbReference type="InterPro" id="IPR004620">
    <property type="entry name" value="MTHF_reductase_bac"/>
</dbReference>
<dbReference type="GO" id="GO:0071949">
    <property type="term" value="F:FAD binding"/>
    <property type="evidence" value="ECO:0007669"/>
    <property type="project" value="TreeGrafter"/>
</dbReference>
<dbReference type="AlphaFoldDB" id="A0A9X1IFD3"/>
<evidence type="ECO:0000256" key="10">
    <source>
        <dbReference type="ARBA" id="ARBA00034478"/>
    </source>
</evidence>
<keyword evidence="7 12" id="KW-0560">Oxidoreductase</keyword>
<dbReference type="GO" id="GO:0005829">
    <property type="term" value="C:cytosol"/>
    <property type="evidence" value="ECO:0007669"/>
    <property type="project" value="InterPro"/>
</dbReference>
<comment type="catalytic activity">
    <reaction evidence="11">
        <text>(6S)-5-methyl-5,6,7,8-tetrahydrofolate + NAD(+) = (6R)-5,10-methylene-5,6,7,8-tetrahydrofolate + NADH + H(+)</text>
        <dbReference type="Rhea" id="RHEA:19821"/>
        <dbReference type="ChEBI" id="CHEBI:15378"/>
        <dbReference type="ChEBI" id="CHEBI:15636"/>
        <dbReference type="ChEBI" id="CHEBI:18608"/>
        <dbReference type="ChEBI" id="CHEBI:57540"/>
        <dbReference type="ChEBI" id="CHEBI:57945"/>
        <dbReference type="EC" id="1.5.1.54"/>
    </reaction>
    <physiologicalReaction direction="right-to-left" evidence="11">
        <dbReference type="Rhea" id="RHEA:19823"/>
    </physiologicalReaction>
</comment>